<accession>A0A291W4E6</accession>
<dbReference type="GO" id="GO:0016746">
    <property type="term" value="F:acyltransferase activity"/>
    <property type="evidence" value="ECO:0007669"/>
    <property type="project" value="UniProtKB-KW"/>
</dbReference>
<keyword evidence="2" id="KW-0808">Transferase</keyword>
<evidence type="ECO:0000313" key="2">
    <source>
        <dbReference type="EMBL" id="ATM24783.1"/>
    </source>
</evidence>
<keyword evidence="2" id="KW-0012">Acyltransferase</keyword>
<keyword evidence="2" id="KW-0614">Plasmid</keyword>
<keyword evidence="3" id="KW-1185">Reference proteome</keyword>
<name>A0A291W4E6_9ACTN</name>
<protein>
    <submittedName>
        <fullName evidence="2">Putative acyltransferase</fullName>
    </submittedName>
</protein>
<dbReference type="AlphaFoldDB" id="A0A291W4E6"/>
<proteinExistence type="predicted"/>
<evidence type="ECO:0000256" key="1">
    <source>
        <dbReference type="SAM" id="MobiDB-lite"/>
    </source>
</evidence>
<dbReference type="Proteomes" id="UP000195880">
    <property type="component" value="Plasmid pMDJK44.1"/>
</dbReference>
<feature type="region of interest" description="Disordered" evidence="1">
    <location>
        <begin position="265"/>
        <end position="316"/>
    </location>
</feature>
<feature type="region of interest" description="Disordered" evidence="1">
    <location>
        <begin position="119"/>
        <end position="154"/>
    </location>
</feature>
<reference evidence="2 3" key="1">
    <citation type="submission" date="2017-10" db="EMBL/GenBank/DDBJ databases">
        <title>Streptomyces alboflavus Genome sequencing and assembly.</title>
        <authorList>
            <person name="Wang Y."/>
            <person name="Du B."/>
            <person name="Ding Y."/>
            <person name="Liu H."/>
            <person name="Hou Q."/>
            <person name="Liu K."/>
            <person name="Wang C."/>
            <person name="Yao L."/>
        </authorList>
    </citation>
    <scope>NUCLEOTIDE SEQUENCE [LARGE SCALE GENOMIC DNA]</scope>
    <source>
        <strain evidence="2 3">MDJK44</strain>
        <plasmid evidence="3">Plasmid pmdjk44.1</plasmid>
    </source>
</reference>
<geneLocation type="plasmid" evidence="3">
    <name>pmdjk44.1</name>
</geneLocation>
<gene>
    <name evidence="2" type="ORF">SMD44_p10284</name>
</gene>
<evidence type="ECO:0000313" key="3">
    <source>
        <dbReference type="Proteomes" id="UP000195880"/>
    </source>
</evidence>
<organism evidence="2 3">
    <name type="scientific">Streptomyces alboflavus</name>
    <dbReference type="NCBI Taxonomy" id="67267"/>
    <lineage>
        <taxon>Bacteria</taxon>
        <taxon>Bacillati</taxon>
        <taxon>Actinomycetota</taxon>
        <taxon>Actinomycetes</taxon>
        <taxon>Kitasatosporales</taxon>
        <taxon>Streptomycetaceae</taxon>
        <taxon>Streptomyces</taxon>
    </lineage>
</organism>
<dbReference type="KEGG" id="salf:SMD44_p10284"/>
<dbReference type="EMBL" id="CP023976">
    <property type="protein sequence ID" value="ATM24783.1"/>
    <property type="molecule type" value="Genomic_DNA"/>
</dbReference>
<sequence length="350" mass="36047">MWHIDDGAGLRASDISDAARYVPGLALIVVDRLQRVPDPLVPLSGGDLPAAVQSLAHLARVLRVPVVAAVDTDEANLLAALDADVTLTVTKSGEQAEVSYAERDFGVLETVALHADFNLRPFHRRPRQQPSKAAPANPRAPQAPAPPDVTAPGAPVALSAEDQLLAAAQPFTSGMATGISARLKGALSALAHGRAAESGPELEGLRQAVEDLAVRGPQVPETDEGHSLGAALGAYVSARRAATPQAPAAALRAAERELASAAAPLLAGRRDGTSVPDRPVSPDGPGPSPGERRPERARRGPARTAHLAGRRLQLDGSAEHAQLRTALTAFGTAAAIAGITPASAPSHRRP</sequence>